<keyword evidence="2" id="KW-1185">Reference proteome</keyword>
<reference evidence="1 2" key="1">
    <citation type="submission" date="2015-08" db="EMBL/GenBank/DDBJ databases">
        <title>Genome sequencing of Penicillium nordicum.</title>
        <authorList>
            <person name="Nguyen H.D."/>
            <person name="Seifert K.A."/>
        </authorList>
    </citation>
    <scope>NUCLEOTIDE SEQUENCE [LARGE SCALE GENOMIC DNA]</scope>
    <source>
        <strain evidence="1 2">DAOMC 185683</strain>
    </source>
</reference>
<dbReference type="AlphaFoldDB" id="A0A0N0RXC8"/>
<evidence type="ECO:0000313" key="1">
    <source>
        <dbReference type="EMBL" id="KOS36603.1"/>
    </source>
</evidence>
<gene>
    <name evidence="1" type="ORF">ACN38_g12639</name>
</gene>
<evidence type="ECO:0000313" key="2">
    <source>
        <dbReference type="Proteomes" id="UP000037696"/>
    </source>
</evidence>
<dbReference type="EMBL" id="LHQQ01000420">
    <property type="protein sequence ID" value="KOS36603.1"/>
    <property type="molecule type" value="Genomic_DNA"/>
</dbReference>
<comment type="caution">
    <text evidence="1">The sequence shown here is derived from an EMBL/GenBank/DDBJ whole genome shotgun (WGS) entry which is preliminary data.</text>
</comment>
<organism evidence="1 2">
    <name type="scientific">Penicillium nordicum</name>
    <dbReference type="NCBI Taxonomy" id="229535"/>
    <lineage>
        <taxon>Eukaryota</taxon>
        <taxon>Fungi</taxon>
        <taxon>Dikarya</taxon>
        <taxon>Ascomycota</taxon>
        <taxon>Pezizomycotina</taxon>
        <taxon>Eurotiomycetes</taxon>
        <taxon>Eurotiomycetidae</taxon>
        <taxon>Eurotiales</taxon>
        <taxon>Aspergillaceae</taxon>
        <taxon>Penicillium</taxon>
    </lineage>
</organism>
<dbReference type="Proteomes" id="UP000037696">
    <property type="component" value="Unassembled WGS sequence"/>
</dbReference>
<sequence>MKLTRSVSGIQILIIRYNEERTHYLHAVGPDLHVLPHAHACHAYHAASKSLIRACESSFGGRNSQALT</sequence>
<accession>A0A0N0RXC8</accession>
<protein>
    <submittedName>
        <fullName evidence="1">Uncharacterized protein</fullName>
    </submittedName>
</protein>
<proteinExistence type="predicted"/>
<name>A0A0N0RXC8_9EURO</name>